<evidence type="ECO:0008006" key="3">
    <source>
        <dbReference type="Google" id="ProtNLM"/>
    </source>
</evidence>
<dbReference type="STRING" id="420998.JDO7802_02882"/>
<evidence type="ECO:0000313" key="1">
    <source>
        <dbReference type="EMBL" id="CTQ50851.1"/>
    </source>
</evidence>
<gene>
    <name evidence="1" type="ORF">JDO7802_02882</name>
</gene>
<dbReference type="RefSeq" id="WP_055086621.1">
    <property type="nucleotide sequence ID" value="NZ_CXSU01000012.1"/>
</dbReference>
<dbReference type="Proteomes" id="UP000049222">
    <property type="component" value="Unassembled WGS sequence"/>
</dbReference>
<organism evidence="1 2">
    <name type="scientific">Jannaschia donghaensis</name>
    <dbReference type="NCBI Taxonomy" id="420998"/>
    <lineage>
        <taxon>Bacteria</taxon>
        <taxon>Pseudomonadati</taxon>
        <taxon>Pseudomonadota</taxon>
        <taxon>Alphaproteobacteria</taxon>
        <taxon>Rhodobacterales</taxon>
        <taxon>Roseobacteraceae</taxon>
        <taxon>Jannaschia</taxon>
    </lineage>
</organism>
<evidence type="ECO:0000313" key="2">
    <source>
        <dbReference type="Proteomes" id="UP000049222"/>
    </source>
</evidence>
<dbReference type="AlphaFoldDB" id="A0A0M6YKG1"/>
<proteinExistence type="predicted"/>
<dbReference type="EMBL" id="CXSU01000012">
    <property type="protein sequence ID" value="CTQ50851.1"/>
    <property type="molecule type" value="Genomic_DNA"/>
</dbReference>
<name>A0A0M6YKG1_9RHOB</name>
<keyword evidence="2" id="KW-1185">Reference proteome</keyword>
<protein>
    <recommendedName>
        <fullName evidence="3">Peptidase MA-like domain-containing protein</fullName>
    </recommendedName>
</protein>
<reference evidence="1 2" key="1">
    <citation type="submission" date="2015-07" db="EMBL/GenBank/DDBJ databases">
        <authorList>
            <person name="Noorani M."/>
        </authorList>
    </citation>
    <scope>NUCLEOTIDE SEQUENCE [LARGE SCALE GENOMIC DNA]</scope>
    <source>
        <strain evidence="1 2">CECT 7802</strain>
    </source>
</reference>
<accession>A0A0M6YKG1</accession>
<dbReference type="OrthoDB" id="43895at2"/>
<sequence length="215" mass="23643">MRPIRVLALGIVLLSLGLLPFPRYVLFPGLSGLDYVADSTWMEASAGPPARLIEELEWAEAKVAEWWGEVPDRPRILVCGSYDCDGALKGPGPYAQAYGRHLLIVHARLGLESPQLRRAILAHELSHTLVASRVSLLDLWRGRMPAWLNEGLAVLASGDPRFDLTPAYCASLDTEDLPAGYKAWGRLAGTTDRPIYQAAACRARIWLKTNSISDI</sequence>